<keyword evidence="2" id="KW-0418">Kinase</keyword>
<keyword evidence="3" id="KW-1185">Reference proteome</keyword>
<feature type="domain" description="DAGKc" evidence="1">
    <location>
        <begin position="11"/>
        <end position="152"/>
    </location>
</feature>
<dbReference type="EMBL" id="MU157830">
    <property type="protein sequence ID" value="KAF9533023.1"/>
    <property type="molecule type" value="Genomic_DNA"/>
</dbReference>
<reference evidence="2" key="1">
    <citation type="submission" date="2020-11" db="EMBL/GenBank/DDBJ databases">
        <authorList>
            <consortium name="DOE Joint Genome Institute"/>
            <person name="Ahrendt S."/>
            <person name="Riley R."/>
            <person name="Andreopoulos W."/>
            <person name="Labutti K."/>
            <person name="Pangilinan J."/>
            <person name="Ruiz-Duenas F.J."/>
            <person name="Barrasa J.M."/>
            <person name="Sanchez-Garcia M."/>
            <person name="Camarero S."/>
            <person name="Miyauchi S."/>
            <person name="Serrano A."/>
            <person name="Linde D."/>
            <person name="Babiker R."/>
            <person name="Drula E."/>
            <person name="Ayuso-Fernandez I."/>
            <person name="Pacheco R."/>
            <person name="Padilla G."/>
            <person name="Ferreira P."/>
            <person name="Barriuso J."/>
            <person name="Kellner H."/>
            <person name="Castanera R."/>
            <person name="Alfaro M."/>
            <person name="Ramirez L."/>
            <person name="Pisabarro A.G."/>
            <person name="Kuo A."/>
            <person name="Tritt A."/>
            <person name="Lipzen A."/>
            <person name="He G."/>
            <person name="Yan M."/>
            <person name="Ng V."/>
            <person name="Cullen D."/>
            <person name="Martin F."/>
            <person name="Rosso M.-N."/>
            <person name="Henrissat B."/>
            <person name="Hibbett D."/>
            <person name="Martinez A.T."/>
            <person name="Grigoriev I.V."/>
        </authorList>
    </citation>
    <scope>NUCLEOTIDE SEQUENCE</scope>
    <source>
        <strain evidence="2">CBS 506.95</strain>
    </source>
</reference>
<evidence type="ECO:0000313" key="2">
    <source>
        <dbReference type="EMBL" id="KAF9533023.1"/>
    </source>
</evidence>
<dbReference type="Proteomes" id="UP000807306">
    <property type="component" value="Unassembled WGS sequence"/>
</dbReference>
<name>A0A9P6EQF3_9AGAR</name>
<dbReference type="PROSITE" id="PS50146">
    <property type="entry name" value="DAGK"/>
    <property type="match status" value="1"/>
</dbReference>
<keyword evidence="2" id="KW-0808">Transferase</keyword>
<accession>A0A9P6EQF3</accession>
<dbReference type="Pfam" id="PF00781">
    <property type="entry name" value="DAGK_cat"/>
    <property type="match status" value="1"/>
</dbReference>
<dbReference type="GO" id="GO:0001727">
    <property type="term" value="F:lipid kinase activity"/>
    <property type="evidence" value="ECO:0007669"/>
    <property type="project" value="TreeGrafter"/>
</dbReference>
<dbReference type="AlphaFoldDB" id="A0A9P6EQF3"/>
<dbReference type="PANTHER" id="PTHR12358">
    <property type="entry name" value="SPHINGOSINE KINASE"/>
    <property type="match status" value="1"/>
</dbReference>
<dbReference type="InterPro" id="IPR001206">
    <property type="entry name" value="Diacylglycerol_kinase_cat_dom"/>
</dbReference>
<dbReference type="SUPFAM" id="SSF111331">
    <property type="entry name" value="NAD kinase/diacylglycerol kinase-like"/>
    <property type="match status" value="1"/>
</dbReference>
<dbReference type="Gene3D" id="3.40.50.10330">
    <property type="entry name" value="Probable inorganic polyphosphate/atp-NAD kinase, domain 1"/>
    <property type="match status" value="1"/>
</dbReference>
<dbReference type="InterPro" id="IPR017438">
    <property type="entry name" value="ATP-NAD_kinase_N"/>
</dbReference>
<dbReference type="OrthoDB" id="3853857at2759"/>
<dbReference type="GO" id="GO:0005737">
    <property type="term" value="C:cytoplasm"/>
    <property type="evidence" value="ECO:0007669"/>
    <property type="project" value="TreeGrafter"/>
</dbReference>
<evidence type="ECO:0000313" key="3">
    <source>
        <dbReference type="Proteomes" id="UP000807306"/>
    </source>
</evidence>
<dbReference type="InterPro" id="IPR050187">
    <property type="entry name" value="Lipid_Phosphate_FormReg"/>
</dbReference>
<proteinExistence type="predicted"/>
<gene>
    <name evidence="2" type="ORF">CPB83DRAFT_846810</name>
</gene>
<sequence length="395" mass="43002">MLLIPHSIGVKRSRSFLVFVNPFGGTKQGAAIFTNKVYPLFKASGCELEVIHTTRQGHGLEVAKTLRLDHYDAIVTVSGDGLIHEVLNGLAQHAEAAHALATPVVPIPTGSGNGLSLNLLGIEEGFDVAAAALGAIKGRHMKVDLFSFVQGGQRSISFMSQSLGLMADVDIGTDHLRWMGDTRFMVGLIKGIAQYKRCPVKLSYKLAEQDKHKMAEAVHSRTKELAKLGRTPLASPSNSGSEVSFHDGPTAGLPPLQYLKEDEDGWVTFDEPILYVYAGKGPYVGRDFMAFPVSLPDDGLIDICVMPAGSRLDIIGGLDGAEKGAAFWNQKLLYVKAYAYRIQPTKKQQGYLSVDGEQFPFEDFQVEVHRGLGTTLSMYGHYVAPFEPRARPTNK</sequence>
<protein>
    <submittedName>
        <fullName evidence="2">ATP-NAD kinase-like domain-containing protein</fullName>
    </submittedName>
</protein>
<dbReference type="Gene3D" id="2.60.200.40">
    <property type="match status" value="1"/>
</dbReference>
<dbReference type="GO" id="GO:0046512">
    <property type="term" value="P:sphingosine biosynthetic process"/>
    <property type="evidence" value="ECO:0007669"/>
    <property type="project" value="TreeGrafter"/>
</dbReference>
<comment type="caution">
    <text evidence="2">The sequence shown here is derived from an EMBL/GenBank/DDBJ whole genome shotgun (WGS) entry which is preliminary data.</text>
</comment>
<dbReference type="InterPro" id="IPR016064">
    <property type="entry name" value="NAD/diacylglycerol_kinase_sf"/>
</dbReference>
<evidence type="ECO:0000259" key="1">
    <source>
        <dbReference type="PROSITE" id="PS50146"/>
    </source>
</evidence>
<dbReference type="SMART" id="SM00046">
    <property type="entry name" value="DAGKc"/>
    <property type="match status" value="1"/>
</dbReference>
<dbReference type="GO" id="GO:0016773">
    <property type="term" value="F:phosphotransferase activity, alcohol group as acceptor"/>
    <property type="evidence" value="ECO:0007669"/>
    <property type="project" value="UniProtKB-ARBA"/>
</dbReference>
<dbReference type="GO" id="GO:0016020">
    <property type="term" value="C:membrane"/>
    <property type="evidence" value="ECO:0007669"/>
    <property type="project" value="TreeGrafter"/>
</dbReference>
<organism evidence="2 3">
    <name type="scientific">Crepidotus variabilis</name>
    <dbReference type="NCBI Taxonomy" id="179855"/>
    <lineage>
        <taxon>Eukaryota</taxon>
        <taxon>Fungi</taxon>
        <taxon>Dikarya</taxon>
        <taxon>Basidiomycota</taxon>
        <taxon>Agaricomycotina</taxon>
        <taxon>Agaricomycetes</taxon>
        <taxon>Agaricomycetidae</taxon>
        <taxon>Agaricales</taxon>
        <taxon>Agaricineae</taxon>
        <taxon>Crepidotaceae</taxon>
        <taxon>Crepidotus</taxon>
    </lineage>
</organism>
<dbReference type="PANTHER" id="PTHR12358:SF31">
    <property type="entry name" value="ACYLGLYCEROL KINASE, MITOCHONDRIAL"/>
    <property type="match status" value="1"/>
</dbReference>